<gene>
    <name evidence="1" type="ORF">HPP92_005335</name>
</gene>
<evidence type="ECO:0000313" key="2">
    <source>
        <dbReference type="Proteomes" id="UP000636800"/>
    </source>
</evidence>
<protein>
    <submittedName>
        <fullName evidence="1">Uncharacterized protein</fullName>
    </submittedName>
</protein>
<sequence length="108" mass="11233">MASASIRSISRATLSSIKPKITGSKAAAAAMARYSPPSSTFRSGCCFSACRFSTLSRSPSEVRGLMLLSVPLQTAVAATLVTSRMKLASCSFPVLSQGIILCHAHHGS</sequence>
<dbReference type="Proteomes" id="UP000636800">
    <property type="component" value="Chromosome 2"/>
</dbReference>
<comment type="caution">
    <text evidence="1">The sequence shown here is derived from an EMBL/GenBank/DDBJ whole genome shotgun (WGS) entry which is preliminary data.</text>
</comment>
<keyword evidence="2" id="KW-1185">Reference proteome</keyword>
<accession>A0A835RTV8</accession>
<dbReference type="OrthoDB" id="1729145at2759"/>
<name>A0A835RTV8_VANPL</name>
<organism evidence="1 2">
    <name type="scientific">Vanilla planifolia</name>
    <name type="common">Vanilla</name>
    <dbReference type="NCBI Taxonomy" id="51239"/>
    <lineage>
        <taxon>Eukaryota</taxon>
        <taxon>Viridiplantae</taxon>
        <taxon>Streptophyta</taxon>
        <taxon>Embryophyta</taxon>
        <taxon>Tracheophyta</taxon>
        <taxon>Spermatophyta</taxon>
        <taxon>Magnoliopsida</taxon>
        <taxon>Liliopsida</taxon>
        <taxon>Asparagales</taxon>
        <taxon>Orchidaceae</taxon>
        <taxon>Vanilloideae</taxon>
        <taxon>Vanilleae</taxon>
        <taxon>Vanilla</taxon>
    </lineage>
</organism>
<evidence type="ECO:0000313" key="1">
    <source>
        <dbReference type="EMBL" id="KAG0491937.1"/>
    </source>
</evidence>
<reference evidence="1 2" key="1">
    <citation type="journal article" date="2020" name="Nat. Food">
        <title>A phased Vanilla planifolia genome enables genetic improvement of flavour and production.</title>
        <authorList>
            <person name="Hasing T."/>
            <person name="Tang H."/>
            <person name="Brym M."/>
            <person name="Khazi F."/>
            <person name="Huang T."/>
            <person name="Chambers A.H."/>
        </authorList>
    </citation>
    <scope>NUCLEOTIDE SEQUENCE [LARGE SCALE GENOMIC DNA]</scope>
    <source>
        <tissue evidence="1">Leaf</tissue>
    </source>
</reference>
<proteinExistence type="predicted"/>
<dbReference type="AlphaFoldDB" id="A0A835RTV8"/>
<dbReference type="EMBL" id="JADCNL010000002">
    <property type="protein sequence ID" value="KAG0491937.1"/>
    <property type="molecule type" value="Genomic_DNA"/>
</dbReference>